<dbReference type="Proteomes" id="UP000321947">
    <property type="component" value="Unassembled WGS sequence"/>
</dbReference>
<comment type="caution">
    <text evidence="2">The sequence shown here is derived from an EMBL/GenBank/DDBJ whole genome shotgun (WGS) entry which is preliminary data.</text>
</comment>
<dbReference type="Proteomes" id="UP000321393">
    <property type="component" value="Unassembled WGS sequence"/>
</dbReference>
<organism evidence="2 4">
    <name type="scientific">Cucumis melo var. makuwa</name>
    <name type="common">Oriental melon</name>
    <dbReference type="NCBI Taxonomy" id="1194695"/>
    <lineage>
        <taxon>Eukaryota</taxon>
        <taxon>Viridiplantae</taxon>
        <taxon>Streptophyta</taxon>
        <taxon>Embryophyta</taxon>
        <taxon>Tracheophyta</taxon>
        <taxon>Spermatophyta</taxon>
        <taxon>Magnoliopsida</taxon>
        <taxon>eudicotyledons</taxon>
        <taxon>Gunneridae</taxon>
        <taxon>Pentapetalae</taxon>
        <taxon>rosids</taxon>
        <taxon>fabids</taxon>
        <taxon>Cucurbitales</taxon>
        <taxon>Cucurbitaceae</taxon>
        <taxon>Benincaseae</taxon>
        <taxon>Cucumis</taxon>
    </lineage>
</organism>
<proteinExistence type="predicted"/>
<accession>A0A5A7UXT8</accession>
<evidence type="ECO:0000256" key="1">
    <source>
        <dbReference type="SAM" id="MobiDB-lite"/>
    </source>
</evidence>
<dbReference type="EMBL" id="SSTE01005811">
    <property type="protein sequence ID" value="KAA0059970.1"/>
    <property type="molecule type" value="Genomic_DNA"/>
</dbReference>
<protein>
    <submittedName>
        <fullName evidence="2">Uncharacterized protein</fullName>
    </submittedName>
</protein>
<evidence type="ECO:0000313" key="2">
    <source>
        <dbReference type="EMBL" id="KAA0059970.1"/>
    </source>
</evidence>
<name>A0A5A7UXT8_CUCMM</name>
<gene>
    <name evidence="3" type="ORF">E5676_scaffold194G00140</name>
    <name evidence="2" type="ORF">E6C27_scaffold340G00100</name>
</gene>
<feature type="compositionally biased region" description="Pro residues" evidence="1">
    <location>
        <begin position="15"/>
        <end position="28"/>
    </location>
</feature>
<evidence type="ECO:0000313" key="5">
    <source>
        <dbReference type="Proteomes" id="UP000321947"/>
    </source>
</evidence>
<feature type="compositionally biased region" description="Basic residues" evidence="1">
    <location>
        <begin position="49"/>
        <end position="58"/>
    </location>
</feature>
<reference evidence="4 5" key="1">
    <citation type="submission" date="2019-08" db="EMBL/GenBank/DDBJ databases">
        <title>Draft genome sequences of two oriental melons (Cucumis melo L. var makuwa).</title>
        <authorList>
            <person name="Kwon S.-Y."/>
        </authorList>
    </citation>
    <scope>NUCLEOTIDE SEQUENCE [LARGE SCALE GENOMIC DNA]</scope>
    <source>
        <strain evidence="5">cv. Chang Bougi</strain>
        <strain evidence="4">cv. SW 3</strain>
        <tissue evidence="2">Leaf</tissue>
    </source>
</reference>
<feature type="region of interest" description="Disordered" evidence="1">
    <location>
        <begin position="1"/>
        <end position="124"/>
    </location>
</feature>
<feature type="compositionally biased region" description="Basic and acidic residues" evidence="1">
    <location>
        <begin position="78"/>
        <end position="94"/>
    </location>
</feature>
<dbReference type="AlphaFoldDB" id="A0A5A7UXT8"/>
<evidence type="ECO:0000313" key="4">
    <source>
        <dbReference type="Proteomes" id="UP000321393"/>
    </source>
</evidence>
<evidence type="ECO:0000313" key="3">
    <source>
        <dbReference type="EMBL" id="TYJ97226.1"/>
    </source>
</evidence>
<dbReference type="EMBL" id="SSTD01018933">
    <property type="protein sequence ID" value="TYJ97226.1"/>
    <property type="molecule type" value="Genomic_DNA"/>
</dbReference>
<sequence>MHHHHLHQEGEKNPSPKPLPPPPLPSPPVVVIGSRPASPQPIPYVVRRAPAKRHHREVRRSPLSPSPIQPIVPSESTAIRDRNRPKQPREDRSAPHRHPTRASSRFAPACKPRRVHPQAAPARTRTSAFLHEPIPSQADACLQAEPILAFPAEPPNPFDPPSLFSVLCTYFGLHSPTGPPVWHGYRYDWSDSTGSLQPNCLSVSSVFATDQYVLGAPSGHRRPDYVPTGAHVARVRERASYWVEAGVRARQAGGRPEVTVASHRDFCFRSTPRFNF</sequence>